<dbReference type="EMBL" id="MTBC01000001">
    <property type="protein sequence ID" value="OQD44018.1"/>
    <property type="molecule type" value="Genomic_DNA"/>
</dbReference>
<name>A0A1V6LV61_9FLAO</name>
<gene>
    <name evidence="2" type="ORF">BUL40_00230</name>
</gene>
<dbReference type="CDD" id="cd00158">
    <property type="entry name" value="RHOD"/>
    <property type="match status" value="1"/>
</dbReference>
<dbReference type="Gene3D" id="3.40.250.10">
    <property type="entry name" value="Rhodanese-like domain"/>
    <property type="match status" value="1"/>
</dbReference>
<evidence type="ECO:0000313" key="3">
    <source>
        <dbReference type="Proteomes" id="UP000191680"/>
    </source>
</evidence>
<keyword evidence="3" id="KW-1185">Reference proteome</keyword>
<accession>A0A1V6LV61</accession>
<dbReference type="AlphaFoldDB" id="A0A1V6LV61"/>
<dbReference type="PANTHER" id="PTHR45431:SF3">
    <property type="entry name" value="RHODANESE-LIKE DOMAIN-CONTAINING PROTEIN 15, CHLOROPLASTIC"/>
    <property type="match status" value="1"/>
</dbReference>
<sequence length="124" mass="13839">MKNILKVLCAALSFIQLGACQDNNDVVVTKVDKAFLKTHAIGKEVQLIDVRTPQEYGVGHIDDAKNINVGSPDFVQQIQGLDKEEPVYLYCKMGGRSNKAAQLLKKQGFTKIYDYTGGYNDWIK</sequence>
<dbReference type="PROSITE" id="PS50206">
    <property type="entry name" value="RHODANESE_3"/>
    <property type="match status" value="1"/>
</dbReference>
<dbReference type="GO" id="GO:0016740">
    <property type="term" value="F:transferase activity"/>
    <property type="evidence" value="ECO:0007669"/>
    <property type="project" value="UniProtKB-KW"/>
</dbReference>
<dbReference type="Pfam" id="PF00581">
    <property type="entry name" value="Rhodanese"/>
    <property type="match status" value="1"/>
</dbReference>
<dbReference type="SUPFAM" id="SSF52821">
    <property type="entry name" value="Rhodanese/Cell cycle control phosphatase"/>
    <property type="match status" value="1"/>
</dbReference>
<dbReference type="RefSeq" id="WP_080317603.1">
    <property type="nucleotide sequence ID" value="NZ_MTBC01000001.1"/>
</dbReference>
<protein>
    <submittedName>
        <fullName evidence="2">Sulfurtransferase</fullName>
    </submittedName>
</protein>
<evidence type="ECO:0000259" key="1">
    <source>
        <dbReference type="PROSITE" id="PS50206"/>
    </source>
</evidence>
<dbReference type="PANTHER" id="PTHR45431">
    <property type="entry name" value="RHODANESE-LIKE DOMAIN-CONTAINING PROTEIN 15, CHLOROPLASTIC"/>
    <property type="match status" value="1"/>
</dbReference>
<dbReference type="InterPro" id="IPR036873">
    <property type="entry name" value="Rhodanese-like_dom_sf"/>
</dbReference>
<keyword evidence="2" id="KW-0808">Transferase</keyword>
<dbReference type="OrthoDB" id="9808735at2"/>
<reference evidence="2 3" key="1">
    <citation type="submission" date="2016-12" db="EMBL/GenBank/DDBJ databases">
        <authorList>
            <person name="Song W.-J."/>
            <person name="Kurnit D.M."/>
        </authorList>
    </citation>
    <scope>NUCLEOTIDE SEQUENCE [LARGE SCALE GENOMIC DNA]</scope>
    <source>
        <strain evidence="2 3">HSG9</strain>
    </source>
</reference>
<organism evidence="2 3">
    <name type="scientific">Croceivirga radicis</name>
    <dbReference type="NCBI Taxonomy" id="1929488"/>
    <lineage>
        <taxon>Bacteria</taxon>
        <taxon>Pseudomonadati</taxon>
        <taxon>Bacteroidota</taxon>
        <taxon>Flavobacteriia</taxon>
        <taxon>Flavobacteriales</taxon>
        <taxon>Flavobacteriaceae</taxon>
        <taxon>Croceivirga</taxon>
    </lineage>
</organism>
<feature type="domain" description="Rhodanese" evidence="1">
    <location>
        <begin position="41"/>
        <end position="124"/>
    </location>
</feature>
<dbReference type="Proteomes" id="UP000191680">
    <property type="component" value="Unassembled WGS sequence"/>
</dbReference>
<comment type="caution">
    <text evidence="2">The sequence shown here is derived from an EMBL/GenBank/DDBJ whole genome shotgun (WGS) entry which is preliminary data.</text>
</comment>
<dbReference type="SMART" id="SM00450">
    <property type="entry name" value="RHOD"/>
    <property type="match status" value="1"/>
</dbReference>
<dbReference type="InterPro" id="IPR001763">
    <property type="entry name" value="Rhodanese-like_dom"/>
</dbReference>
<proteinExistence type="predicted"/>
<evidence type="ECO:0000313" key="2">
    <source>
        <dbReference type="EMBL" id="OQD44018.1"/>
    </source>
</evidence>
<dbReference type="InterPro" id="IPR052367">
    <property type="entry name" value="Thiosulfate_ST/Rhodanese-like"/>
</dbReference>